<evidence type="ECO:0000256" key="5">
    <source>
        <dbReference type="ARBA" id="ARBA00023136"/>
    </source>
</evidence>
<dbReference type="EMBL" id="NFZT01000001">
    <property type="protein sequence ID" value="OWV34102.1"/>
    <property type="molecule type" value="Genomic_DNA"/>
</dbReference>
<feature type="transmembrane region" description="Helical" evidence="6">
    <location>
        <begin position="315"/>
        <end position="333"/>
    </location>
</feature>
<feature type="domain" description="ComEC/Rec2-related protein" evidence="7">
    <location>
        <begin position="256"/>
        <end position="541"/>
    </location>
</feature>
<dbReference type="InterPro" id="IPR052159">
    <property type="entry name" value="Competence_DNA_uptake"/>
</dbReference>
<sequence>MNLGLSSSSSALQTPLNALASLPEWIGERFGSERHQLPLFIPVAFGAGIGLWYALPSRPEWIAVICLLLALALGAVLVADNLAMRAMAAGSALAAAGLALAWWEASSQNTVTLEREVFGAAFEAEVLAVETLPARDRTRILIAPVSTGSLKLPEGLKTRVSVRRAPATLSVGDRVQGRFTLSPPPGPIHPGGYHFARRAWFEGIGATGYALGEVEIVYEAPPLDGAAARLKAFRERLTARLQDQIGGAAGGIGAALVTGDRGGIPDETSEAMRDSGLAHLIAISGLHIGVVVGGTLWLVKALLVRWEWFALRADARLAASLVAAVAGIAYTLVAGAGVPTIRACIAVLIVLLGLGLGREALSLRLVAAGATLILLWQPHLLLSPSFQLSFAAVTGIVALYQSPAGRRWREPSADGKDWPARLTAGAAALLATGLAAEAAIAPVALFHFGKVGLYGALANLIAIPLTSFAIIPLLILSLFADLLGVGVPLFAALKFVLGMLIGLAEWTASLPGSVASVPAIPPAGFVLMVMGGLWLCLWQDRWRLGGVIPFAAGILVAGAAPQPDLFVGPEGTHLAYRSKEGLAFLRNGAGSYVRDMWGGAAGSSRDRRLEDLDSANCSRDACVLRLSHGGRPWHVLATRSRHLIDRSDLEPLCRTSDIVVSDRWLPSWCRARWLVLDRESLRTYGAVSIDLDRGAVRSAALEDGMHPWAREQRAATPANGPEKD</sequence>
<dbReference type="PANTHER" id="PTHR30619:SF1">
    <property type="entry name" value="RECOMBINATION PROTEIN 2"/>
    <property type="match status" value="1"/>
</dbReference>
<protein>
    <recommendedName>
        <fullName evidence="11">Competence protein ComEC</fullName>
    </recommendedName>
</protein>
<gene>
    <name evidence="9" type="ORF">B5C34_11950</name>
</gene>
<name>A0A219B6U0_9SPHN</name>
<dbReference type="InterPro" id="IPR025405">
    <property type="entry name" value="DUF4131"/>
</dbReference>
<feature type="transmembrane region" description="Helical" evidence="6">
    <location>
        <begin position="277"/>
        <end position="303"/>
    </location>
</feature>
<organism evidence="9 10">
    <name type="scientific">Pacificimonas flava</name>
    <dbReference type="NCBI Taxonomy" id="1234595"/>
    <lineage>
        <taxon>Bacteria</taxon>
        <taxon>Pseudomonadati</taxon>
        <taxon>Pseudomonadota</taxon>
        <taxon>Alphaproteobacteria</taxon>
        <taxon>Sphingomonadales</taxon>
        <taxon>Sphingosinicellaceae</taxon>
        <taxon>Pacificimonas</taxon>
    </lineage>
</organism>
<feature type="domain" description="DUF4131" evidence="8">
    <location>
        <begin position="59"/>
        <end position="211"/>
    </location>
</feature>
<dbReference type="InterPro" id="IPR004477">
    <property type="entry name" value="ComEC_N"/>
</dbReference>
<dbReference type="PANTHER" id="PTHR30619">
    <property type="entry name" value="DNA INTERNALIZATION/COMPETENCE PROTEIN COMEC/REC2"/>
    <property type="match status" value="1"/>
</dbReference>
<evidence type="ECO:0000313" key="10">
    <source>
        <dbReference type="Proteomes" id="UP000198462"/>
    </source>
</evidence>
<keyword evidence="2" id="KW-1003">Cell membrane</keyword>
<evidence type="ECO:0000256" key="3">
    <source>
        <dbReference type="ARBA" id="ARBA00022692"/>
    </source>
</evidence>
<dbReference type="AlphaFoldDB" id="A0A219B6U0"/>
<feature type="transmembrane region" description="Helical" evidence="6">
    <location>
        <begin position="61"/>
        <end position="79"/>
    </location>
</feature>
<feature type="transmembrane region" description="Helical" evidence="6">
    <location>
        <begin position="519"/>
        <end position="538"/>
    </location>
</feature>
<keyword evidence="10" id="KW-1185">Reference proteome</keyword>
<feature type="transmembrane region" description="Helical" evidence="6">
    <location>
        <begin position="451"/>
        <end position="475"/>
    </location>
</feature>
<dbReference type="Proteomes" id="UP000198462">
    <property type="component" value="Unassembled WGS sequence"/>
</dbReference>
<keyword evidence="4 6" id="KW-1133">Transmembrane helix</keyword>
<evidence type="ECO:0000256" key="2">
    <source>
        <dbReference type="ARBA" id="ARBA00022475"/>
    </source>
</evidence>
<comment type="caution">
    <text evidence="9">The sequence shown here is derived from an EMBL/GenBank/DDBJ whole genome shotgun (WGS) entry which is preliminary data.</text>
</comment>
<evidence type="ECO:0000259" key="8">
    <source>
        <dbReference type="Pfam" id="PF13567"/>
    </source>
</evidence>
<comment type="subcellular location">
    <subcellularLocation>
        <location evidence="1">Cell membrane</location>
        <topology evidence="1">Multi-pass membrane protein</topology>
    </subcellularLocation>
</comment>
<dbReference type="OrthoDB" id="9790149at2"/>
<evidence type="ECO:0000313" key="9">
    <source>
        <dbReference type="EMBL" id="OWV34102.1"/>
    </source>
</evidence>
<feature type="transmembrane region" description="Helical" evidence="6">
    <location>
        <begin position="384"/>
        <end position="401"/>
    </location>
</feature>
<feature type="transmembrane region" description="Helical" evidence="6">
    <location>
        <begin position="482"/>
        <end position="504"/>
    </location>
</feature>
<accession>A0A219B6U0</accession>
<dbReference type="Pfam" id="PF13567">
    <property type="entry name" value="DUF4131"/>
    <property type="match status" value="1"/>
</dbReference>
<evidence type="ECO:0008006" key="11">
    <source>
        <dbReference type="Google" id="ProtNLM"/>
    </source>
</evidence>
<evidence type="ECO:0000256" key="1">
    <source>
        <dbReference type="ARBA" id="ARBA00004651"/>
    </source>
</evidence>
<feature type="transmembrane region" description="Helical" evidence="6">
    <location>
        <begin position="37"/>
        <end position="55"/>
    </location>
</feature>
<keyword evidence="5 6" id="KW-0472">Membrane</keyword>
<reference evidence="10" key="1">
    <citation type="submission" date="2017-05" db="EMBL/GenBank/DDBJ databases">
        <authorList>
            <person name="Lin X."/>
        </authorList>
    </citation>
    <scope>NUCLEOTIDE SEQUENCE [LARGE SCALE GENOMIC DNA]</scope>
    <source>
        <strain evidence="10">JLT2012</strain>
    </source>
</reference>
<dbReference type="GO" id="GO:0005886">
    <property type="term" value="C:plasma membrane"/>
    <property type="evidence" value="ECO:0007669"/>
    <property type="project" value="UniProtKB-SubCell"/>
</dbReference>
<keyword evidence="3 6" id="KW-0812">Transmembrane</keyword>
<evidence type="ECO:0000259" key="7">
    <source>
        <dbReference type="Pfam" id="PF03772"/>
    </source>
</evidence>
<proteinExistence type="predicted"/>
<dbReference type="Pfam" id="PF03772">
    <property type="entry name" value="Competence"/>
    <property type="match status" value="1"/>
</dbReference>
<feature type="transmembrane region" description="Helical" evidence="6">
    <location>
        <begin position="422"/>
        <end position="445"/>
    </location>
</feature>
<evidence type="ECO:0000256" key="6">
    <source>
        <dbReference type="SAM" id="Phobius"/>
    </source>
</evidence>
<dbReference type="NCBIfam" id="TIGR00360">
    <property type="entry name" value="ComEC_N-term"/>
    <property type="match status" value="1"/>
</dbReference>
<evidence type="ECO:0000256" key="4">
    <source>
        <dbReference type="ARBA" id="ARBA00022989"/>
    </source>
</evidence>